<proteinExistence type="predicted"/>
<organism evidence="2 3">
    <name type="scientific">Saguinus oedipus</name>
    <name type="common">Cotton-top tamarin</name>
    <name type="synonym">Oedipomidas oedipus</name>
    <dbReference type="NCBI Taxonomy" id="9490"/>
    <lineage>
        <taxon>Eukaryota</taxon>
        <taxon>Metazoa</taxon>
        <taxon>Chordata</taxon>
        <taxon>Craniata</taxon>
        <taxon>Vertebrata</taxon>
        <taxon>Euteleostomi</taxon>
        <taxon>Mammalia</taxon>
        <taxon>Eutheria</taxon>
        <taxon>Euarchontoglires</taxon>
        <taxon>Primates</taxon>
        <taxon>Haplorrhini</taxon>
        <taxon>Platyrrhini</taxon>
        <taxon>Cebidae</taxon>
        <taxon>Callitrichinae</taxon>
        <taxon>Saguinus</taxon>
    </lineage>
</organism>
<evidence type="ECO:0000256" key="1">
    <source>
        <dbReference type="SAM" id="MobiDB-lite"/>
    </source>
</evidence>
<sequence length="137" mass="14753">IYQLRRPPALFSPWRKYRAAGRSPTLGAPGLLEPVPTTSPREAPVPQTSPESSDPLQGGWPRNSPGAELGRGVSQAPLKHQEEALALALECWFGVLLGQHVDTVPLSVNHPEISEVWEVNQGAEEPWPPLSGSVTAP</sequence>
<keyword evidence="3" id="KW-1185">Reference proteome</keyword>
<protein>
    <submittedName>
        <fullName evidence="2">Uncharacterized protein</fullName>
    </submittedName>
</protein>
<name>A0ABQ9W8P7_SAGOE</name>
<reference evidence="2 3" key="1">
    <citation type="submission" date="2023-05" db="EMBL/GenBank/DDBJ databases">
        <title>B98-5 Cell Line De Novo Hybrid Assembly: An Optical Mapping Approach.</title>
        <authorList>
            <person name="Kananen K."/>
            <person name="Auerbach J.A."/>
            <person name="Kautto E."/>
            <person name="Blachly J.S."/>
        </authorList>
    </citation>
    <scope>NUCLEOTIDE SEQUENCE [LARGE SCALE GENOMIC DNA]</scope>
    <source>
        <strain evidence="2">B95-8</strain>
        <tissue evidence="2">Cell line</tissue>
    </source>
</reference>
<accession>A0ABQ9W8P7</accession>
<evidence type="ECO:0000313" key="3">
    <source>
        <dbReference type="Proteomes" id="UP001266305"/>
    </source>
</evidence>
<feature type="compositionally biased region" description="Polar residues" evidence="1">
    <location>
        <begin position="36"/>
        <end position="55"/>
    </location>
</feature>
<comment type="caution">
    <text evidence="2">The sequence shown here is derived from an EMBL/GenBank/DDBJ whole genome shotgun (WGS) entry which is preliminary data.</text>
</comment>
<feature type="non-terminal residue" evidence="2">
    <location>
        <position position="1"/>
    </location>
</feature>
<dbReference type="EMBL" id="JASSZA010000002">
    <property type="protein sequence ID" value="KAK2117459.1"/>
    <property type="molecule type" value="Genomic_DNA"/>
</dbReference>
<dbReference type="Proteomes" id="UP001266305">
    <property type="component" value="Unassembled WGS sequence"/>
</dbReference>
<feature type="region of interest" description="Disordered" evidence="1">
    <location>
        <begin position="20"/>
        <end position="77"/>
    </location>
</feature>
<evidence type="ECO:0000313" key="2">
    <source>
        <dbReference type="EMBL" id="KAK2117459.1"/>
    </source>
</evidence>
<gene>
    <name evidence="2" type="ORF">P7K49_004345</name>
</gene>